<dbReference type="RefSeq" id="WP_344472656.1">
    <property type="nucleotide sequence ID" value="NZ_BAAASB010000002.1"/>
</dbReference>
<comment type="caution">
    <text evidence="3">The sequence shown here is derived from an EMBL/GenBank/DDBJ whole genome shotgun (WGS) entry which is preliminary data.</text>
</comment>
<evidence type="ECO:0000313" key="3">
    <source>
        <dbReference type="EMBL" id="MFC5150203.1"/>
    </source>
</evidence>
<feature type="transmembrane region" description="Helical" evidence="2">
    <location>
        <begin position="175"/>
        <end position="200"/>
    </location>
</feature>
<dbReference type="InterPro" id="IPR018750">
    <property type="entry name" value="DUF2306_membrane"/>
</dbReference>
<feature type="transmembrane region" description="Helical" evidence="2">
    <location>
        <begin position="114"/>
        <end position="134"/>
    </location>
</feature>
<dbReference type="Pfam" id="PF10067">
    <property type="entry name" value="DUF2306"/>
    <property type="match status" value="1"/>
</dbReference>
<feature type="transmembrane region" description="Helical" evidence="2">
    <location>
        <begin position="77"/>
        <end position="102"/>
    </location>
</feature>
<evidence type="ECO:0000313" key="4">
    <source>
        <dbReference type="Proteomes" id="UP001596160"/>
    </source>
</evidence>
<keyword evidence="2" id="KW-0472">Membrane</keyword>
<feature type="region of interest" description="Disordered" evidence="1">
    <location>
        <begin position="1"/>
        <end position="30"/>
    </location>
</feature>
<dbReference type="Proteomes" id="UP001596160">
    <property type="component" value="Unassembled WGS sequence"/>
</dbReference>
<sequence>MTQNLERAGTPAPAPPPSSPTPTPPSAGPPDRRGVRVWMILLALSTVAVFAYVLPPYLGLDPAEATVPLPPEFPAKYAMLVGHILFGSIAMVTMCLQVWPWLRREHPAIHRRSGRLYVFAGVLPSVVLSFYLLVTSFGGPGWVGRASLAALWFITTAVGYVRARQRRYQEHRRFMIYSFALTMEALSGRLLANGLMLAMGMTPGEIPTEQAASMMTAAEASAWLGWVVNLMIAAWWLDGRRSKSKSKSRSEAKPGAGRGPAATAPSA</sequence>
<organism evidence="3 4">
    <name type="scientific">Streptomyces amakusaensis</name>
    <dbReference type="NCBI Taxonomy" id="67271"/>
    <lineage>
        <taxon>Bacteria</taxon>
        <taxon>Bacillati</taxon>
        <taxon>Actinomycetota</taxon>
        <taxon>Actinomycetes</taxon>
        <taxon>Kitasatosporales</taxon>
        <taxon>Streptomycetaceae</taxon>
        <taxon>Streptomyces</taxon>
    </lineage>
</organism>
<protein>
    <submittedName>
        <fullName evidence="3">DUF2306 domain-containing protein</fullName>
    </submittedName>
</protein>
<accession>A0ABW0A8V5</accession>
<keyword evidence="4" id="KW-1185">Reference proteome</keyword>
<reference evidence="4" key="1">
    <citation type="journal article" date="2019" name="Int. J. Syst. Evol. Microbiol.">
        <title>The Global Catalogue of Microorganisms (GCM) 10K type strain sequencing project: providing services to taxonomists for standard genome sequencing and annotation.</title>
        <authorList>
            <consortium name="The Broad Institute Genomics Platform"/>
            <consortium name="The Broad Institute Genome Sequencing Center for Infectious Disease"/>
            <person name="Wu L."/>
            <person name="Ma J."/>
        </authorList>
    </citation>
    <scope>NUCLEOTIDE SEQUENCE [LARGE SCALE GENOMIC DNA]</scope>
    <source>
        <strain evidence="4">PCU 266</strain>
    </source>
</reference>
<feature type="compositionally biased region" description="Low complexity" evidence="1">
    <location>
        <begin position="253"/>
        <end position="267"/>
    </location>
</feature>
<proteinExistence type="predicted"/>
<keyword evidence="2" id="KW-0812">Transmembrane</keyword>
<gene>
    <name evidence="3" type="ORF">ACFPRH_00480</name>
</gene>
<evidence type="ECO:0000256" key="2">
    <source>
        <dbReference type="SAM" id="Phobius"/>
    </source>
</evidence>
<feature type="transmembrane region" description="Helical" evidence="2">
    <location>
        <begin position="146"/>
        <end position="163"/>
    </location>
</feature>
<feature type="compositionally biased region" description="Pro residues" evidence="1">
    <location>
        <begin position="12"/>
        <end position="28"/>
    </location>
</feature>
<keyword evidence="2" id="KW-1133">Transmembrane helix</keyword>
<feature type="transmembrane region" description="Helical" evidence="2">
    <location>
        <begin position="220"/>
        <end position="237"/>
    </location>
</feature>
<feature type="transmembrane region" description="Helical" evidence="2">
    <location>
        <begin position="37"/>
        <end position="57"/>
    </location>
</feature>
<evidence type="ECO:0000256" key="1">
    <source>
        <dbReference type="SAM" id="MobiDB-lite"/>
    </source>
</evidence>
<feature type="region of interest" description="Disordered" evidence="1">
    <location>
        <begin position="240"/>
        <end position="267"/>
    </location>
</feature>
<name>A0ABW0A8V5_9ACTN</name>
<dbReference type="EMBL" id="JBHSKP010000001">
    <property type="protein sequence ID" value="MFC5150203.1"/>
    <property type="molecule type" value="Genomic_DNA"/>
</dbReference>